<dbReference type="Gene3D" id="3.30.70.790">
    <property type="entry name" value="UreE, C-terminal domain"/>
    <property type="match status" value="1"/>
</dbReference>
<evidence type="ECO:0000313" key="3">
    <source>
        <dbReference type="EMBL" id="SFM22995.1"/>
    </source>
</evidence>
<gene>
    <name evidence="4" type="ORF">FA869_06630</name>
    <name evidence="3" type="ORF">SAMN04487855_2799</name>
    <name evidence="2" type="ORF">SAMN05216589_2971</name>
</gene>
<dbReference type="Proteomes" id="UP000186904">
    <property type="component" value="Unassembled WGS sequence"/>
</dbReference>
<accession>A0A031ME42</accession>
<dbReference type="EMBL" id="FOGN01000006">
    <property type="protein sequence ID" value="SES27099.1"/>
    <property type="molecule type" value="Genomic_DNA"/>
</dbReference>
<dbReference type="SUPFAM" id="SSF54913">
    <property type="entry name" value="GlnB-like"/>
    <property type="match status" value="1"/>
</dbReference>
<reference evidence="4 7" key="2">
    <citation type="submission" date="2019-04" db="EMBL/GenBank/DDBJ databases">
        <title>Crypto-aerobic microbial life in anoxic (sulfidic) marine sediments.</title>
        <authorList>
            <person name="Bhattacharya S."/>
            <person name="Roy C."/>
            <person name="Mondal N."/>
            <person name="Sarkar J."/>
            <person name="Mandal S."/>
            <person name="Rameez M.J."/>
            <person name="Ghosh W."/>
        </authorList>
    </citation>
    <scope>NUCLEOTIDE SEQUENCE [LARGE SCALE GENOMIC DNA]</scope>
    <source>
        <strain evidence="4 7">SBBB</strain>
    </source>
</reference>
<reference evidence="5 6" key="1">
    <citation type="submission" date="2016-10" db="EMBL/GenBank/DDBJ databases">
        <authorList>
            <person name="de Groot N.N."/>
        </authorList>
    </citation>
    <scope>NUCLEOTIDE SEQUENCE [LARGE SCALE GENOMIC DNA]</scope>
    <source>
        <strain evidence="3 5">CGMCC 1.9095</strain>
        <strain evidence="2 6">DSM 22558</strain>
    </source>
</reference>
<proteinExistence type="predicted"/>
<dbReference type="Proteomes" id="UP000186599">
    <property type="component" value="Unassembled WGS sequence"/>
</dbReference>
<dbReference type="STRING" id="653930.SAMN05216589_2971"/>
<dbReference type="InterPro" id="IPR011322">
    <property type="entry name" value="N-reg_PII-like_a/b"/>
</dbReference>
<organism evidence="4 7">
    <name type="scientific">Halopseudomonas bauzanensis</name>
    <dbReference type="NCBI Taxonomy" id="653930"/>
    <lineage>
        <taxon>Bacteria</taxon>
        <taxon>Pseudomonadati</taxon>
        <taxon>Pseudomonadota</taxon>
        <taxon>Gammaproteobacteria</taxon>
        <taxon>Pseudomonadales</taxon>
        <taxon>Pseudomonadaceae</taxon>
        <taxon>Halopseudomonas</taxon>
    </lineage>
</organism>
<name>A0A031ME42_9GAMM</name>
<evidence type="ECO:0000259" key="1">
    <source>
        <dbReference type="Pfam" id="PF09413"/>
    </source>
</evidence>
<dbReference type="Proteomes" id="UP000305198">
    <property type="component" value="Unassembled WGS sequence"/>
</dbReference>
<evidence type="ECO:0000313" key="2">
    <source>
        <dbReference type="EMBL" id="SES27099.1"/>
    </source>
</evidence>
<evidence type="ECO:0000313" key="5">
    <source>
        <dbReference type="Proteomes" id="UP000186599"/>
    </source>
</evidence>
<dbReference type="Pfam" id="PF09413">
    <property type="entry name" value="DUF2007"/>
    <property type="match status" value="1"/>
</dbReference>
<evidence type="ECO:0000313" key="7">
    <source>
        <dbReference type="Proteomes" id="UP000305198"/>
    </source>
</evidence>
<dbReference type="RefSeq" id="WP_036991031.1">
    <property type="nucleotide sequence ID" value="NZ_FOGN01000006.1"/>
</dbReference>
<evidence type="ECO:0000313" key="4">
    <source>
        <dbReference type="EMBL" id="TKA92067.1"/>
    </source>
</evidence>
<keyword evidence="5" id="KW-1185">Reference proteome</keyword>
<protein>
    <submittedName>
        <fullName evidence="4">DUF2007 domain-containing protein</fullName>
    </submittedName>
    <submittedName>
        <fullName evidence="2">Putative signal transducing protein</fullName>
    </submittedName>
</protein>
<feature type="domain" description="DUF2007" evidence="1">
    <location>
        <begin position="5"/>
        <end position="67"/>
    </location>
</feature>
<dbReference type="EMBL" id="SWAV01000002">
    <property type="protein sequence ID" value="TKA92067.1"/>
    <property type="molecule type" value="Genomic_DNA"/>
</dbReference>
<dbReference type="InterPro" id="IPR018551">
    <property type="entry name" value="DUF2007"/>
</dbReference>
<dbReference type="EMBL" id="FOUA01000006">
    <property type="protein sequence ID" value="SFM22995.1"/>
    <property type="molecule type" value="Genomic_DNA"/>
</dbReference>
<sequence length="134" mass="15090">MLVTVSRYSFPYEAHIARARLETEGIPAFVADEHTINMQWLYSNALGGVRLQVPEPYAQAAQAILAEDREPDLIEQQGEETKVCPHCGSTNTEYHQIGRRWAFLVFIGIHFPLFPVQDGIKCRDCGKISAQSDL</sequence>
<dbReference type="AlphaFoldDB" id="A0A031ME42"/>
<evidence type="ECO:0000313" key="6">
    <source>
        <dbReference type="Proteomes" id="UP000186904"/>
    </source>
</evidence>
<dbReference type="OrthoDB" id="8480302at2"/>